<dbReference type="Proteomes" id="UP001195724">
    <property type="component" value="Unassembled WGS sequence"/>
</dbReference>
<keyword evidence="3" id="KW-1185">Reference proteome</keyword>
<accession>A0ABS2S4X3</accession>
<organism evidence="2 3">
    <name type="scientific">Saccharothrix algeriensis</name>
    <dbReference type="NCBI Taxonomy" id="173560"/>
    <lineage>
        <taxon>Bacteria</taxon>
        <taxon>Bacillati</taxon>
        <taxon>Actinomycetota</taxon>
        <taxon>Actinomycetes</taxon>
        <taxon>Pseudonocardiales</taxon>
        <taxon>Pseudonocardiaceae</taxon>
        <taxon>Saccharothrix</taxon>
    </lineage>
</organism>
<comment type="caution">
    <text evidence="2">The sequence shown here is derived from an EMBL/GenBank/DDBJ whole genome shotgun (WGS) entry which is preliminary data.</text>
</comment>
<evidence type="ECO:0000256" key="1">
    <source>
        <dbReference type="SAM" id="MobiDB-lite"/>
    </source>
</evidence>
<gene>
    <name evidence="2" type="ORF">JOE68_001844</name>
</gene>
<name>A0ABS2S4X3_9PSEU</name>
<evidence type="ECO:0000313" key="3">
    <source>
        <dbReference type="Proteomes" id="UP001195724"/>
    </source>
</evidence>
<dbReference type="EMBL" id="JAFBCL010000001">
    <property type="protein sequence ID" value="MBM7810979.1"/>
    <property type="molecule type" value="Genomic_DNA"/>
</dbReference>
<proteinExistence type="predicted"/>
<reference evidence="2 3" key="1">
    <citation type="submission" date="2021-01" db="EMBL/GenBank/DDBJ databases">
        <title>Sequencing the genomes of 1000 actinobacteria strains.</title>
        <authorList>
            <person name="Klenk H.-P."/>
        </authorList>
    </citation>
    <scope>NUCLEOTIDE SEQUENCE [LARGE SCALE GENOMIC DNA]</scope>
    <source>
        <strain evidence="2 3">DSM 44581</strain>
    </source>
</reference>
<protein>
    <submittedName>
        <fullName evidence="2">Uncharacterized protein</fullName>
    </submittedName>
</protein>
<evidence type="ECO:0000313" key="2">
    <source>
        <dbReference type="EMBL" id="MBM7810979.1"/>
    </source>
</evidence>
<feature type="region of interest" description="Disordered" evidence="1">
    <location>
        <begin position="1"/>
        <end position="27"/>
    </location>
</feature>
<sequence length="36" mass="3623">MPDLGRGAWPSGSACSTPPPRPGPAVADACQVDMRA</sequence>